<dbReference type="Proteomes" id="UP001187682">
    <property type="component" value="Unassembled WGS sequence"/>
</dbReference>
<dbReference type="Pfam" id="PF11905">
    <property type="entry name" value="DUF3425"/>
    <property type="match status" value="1"/>
</dbReference>
<proteinExistence type="predicted"/>
<evidence type="ECO:0008006" key="3">
    <source>
        <dbReference type="Google" id="ProtNLM"/>
    </source>
</evidence>
<dbReference type="EMBL" id="ONZQ02000019">
    <property type="protein sequence ID" value="SPO07207.1"/>
    <property type="molecule type" value="Genomic_DNA"/>
</dbReference>
<protein>
    <recommendedName>
        <fullName evidence="3">BZIP domain-containing protein</fullName>
    </recommendedName>
</protein>
<sequence>MPRLSEAHGPEEDWTGLRDAKARRKLQNRLNVRAHRRRKALESESLVRSSVVTSRGESLGAATLPGHDPSLHVMSRKPIRDAAAAELSNQLAPLLTKTKTSLPPPRQRVLFSCLDEERCGCGDYSDIITSSFPLSLDHLIPLVQYNLVRASLTNAFILSIHVPGNMCAKVWERMPRFPAPPTVPDSLAPTPLQLSVPHDVWIDLLPDRTLRDNTLRALGVIDLCALQRDLTGYMCGGNDNPEFMGILVWSDPWCADGWELSEGFVRKWSILLQGCWELIAATNRWRAKRGEEPLAIEL</sequence>
<dbReference type="InterPro" id="IPR021833">
    <property type="entry name" value="DUF3425"/>
</dbReference>
<name>A0AAE8N6Q6_9PEZI</name>
<accession>A0AAE8N6Q6</accession>
<keyword evidence="2" id="KW-1185">Reference proteome</keyword>
<dbReference type="PANTHER" id="PTHR38116">
    <property type="entry name" value="CHROMOSOME 7, WHOLE GENOME SHOTGUN SEQUENCE"/>
    <property type="match status" value="1"/>
</dbReference>
<organism evidence="1 2">
    <name type="scientific">Cephalotrichum gorgonifer</name>
    <dbReference type="NCBI Taxonomy" id="2041049"/>
    <lineage>
        <taxon>Eukaryota</taxon>
        <taxon>Fungi</taxon>
        <taxon>Dikarya</taxon>
        <taxon>Ascomycota</taxon>
        <taxon>Pezizomycotina</taxon>
        <taxon>Sordariomycetes</taxon>
        <taxon>Hypocreomycetidae</taxon>
        <taxon>Microascales</taxon>
        <taxon>Microascaceae</taxon>
        <taxon>Cephalotrichum</taxon>
    </lineage>
</organism>
<comment type="caution">
    <text evidence="1">The sequence shown here is derived from an EMBL/GenBank/DDBJ whole genome shotgun (WGS) entry which is preliminary data.</text>
</comment>
<gene>
    <name evidence="1" type="ORF">DNG_09901</name>
</gene>
<dbReference type="AlphaFoldDB" id="A0AAE8N6Q6"/>
<evidence type="ECO:0000313" key="1">
    <source>
        <dbReference type="EMBL" id="SPO07207.1"/>
    </source>
</evidence>
<reference evidence="1" key="1">
    <citation type="submission" date="2018-03" db="EMBL/GenBank/DDBJ databases">
        <authorList>
            <person name="Guldener U."/>
        </authorList>
    </citation>
    <scope>NUCLEOTIDE SEQUENCE</scope>
</reference>
<evidence type="ECO:0000313" key="2">
    <source>
        <dbReference type="Proteomes" id="UP001187682"/>
    </source>
</evidence>
<dbReference type="PANTHER" id="PTHR38116:SF1">
    <property type="entry name" value="BZIP DOMAIN-CONTAINING PROTEIN"/>
    <property type="match status" value="1"/>
</dbReference>